<dbReference type="AlphaFoldDB" id="A0A6P2C3N8"/>
<evidence type="ECO:0000313" key="2">
    <source>
        <dbReference type="Proteomes" id="UP000460272"/>
    </source>
</evidence>
<reference evidence="1 2" key="1">
    <citation type="submission" date="2018-11" db="EMBL/GenBank/DDBJ databases">
        <title>Trebonia kvetii gen.nov., sp.nov., a novel acidophilic actinobacterium, and proposal of the new actinobacterial family Treboniaceae fam. nov.</title>
        <authorList>
            <person name="Rapoport D."/>
            <person name="Sagova-Mareckova M."/>
            <person name="Sedlacek I."/>
            <person name="Provaznik J."/>
            <person name="Kralova S."/>
            <person name="Pavlinic D."/>
            <person name="Benes V."/>
            <person name="Kopecky J."/>
        </authorList>
    </citation>
    <scope>NUCLEOTIDE SEQUENCE [LARGE SCALE GENOMIC DNA]</scope>
    <source>
        <strain evidence="1 2">15Tr583</strain>
    </source>
</reference>
<keyword evidence="2" id="KW-1185">Reference proteome</keyword>
<evidence type="ECO:0000313" key="1">
    <source>
        <dbReference type="EMBL" id="TVZ05105.1"/>
    </source>
</evidence>
<accession>A0A6P2C3N8</accession>
<organism evidence="1 2">
    <name type="scientific">Trebonia kvetii</name>
    <dbReference type="NCBI Taxonomy" id="2480626"/>
    <lineage>
        <taxon>Bacteria</taxon>
        <taxon>Bacillati</taxon>
        <taxon>Actinomycetota</taxon>
        <taxon>Actinomycetes</taxon>
        <taxon>Streptosporangiales</taxon>
        <taxon>Treboniaceae</taxon>
        <taxon>Trebonia</taxon>
    </lineage>
</organism>
<name>A0A6P2C3N8_9ACTN</name>
<dbReference type="EMBL" id="RPFW01000002">
    <property type="protein sequence ID" value="TVZ05105.1"/>
    <property type="molecule type" value="Genomic_DNA"/>
</dbReference>
<gene>
    <name evidence="1" type="ORF">EAS64_10875</name>
</gene>
<dbReference type="OrthoDB" id="73001at2"/>
<dbReference type="RefSeq" id="WP_145852810.1">
    <property type="nucleotide sequence ID" value="NZ_RPFW01000002.1"/>
</dbReference>
<dbReference type="Proteomes" id="UP000460272">
    <property type="component" value="Unassembled WGS sequence"/>
</dbReference>
<sequence length="102" mass="11097">MPVPSQPAHLSKHQRSTLRQIFQHPAGHNIGWRAVLSLLAAVGSAEERHDGKVAVTIGAQTEYFEPPRHKDITTQAVVNLRRMLTQTGYRADAAKPPAGSAP</sequence>
<proteinExistence type="predicted"/>
<protein>
    <recommendedName>
        <fullName evidence="3">Type II toxin-antitoxin system HicA family toxin</fullName>
    </recommendedName>
</protein>
<comment type="caution">
    <text evidence="1">The sequence shown here is derived from an EMBL/GenBank/DDBJ whole genome shotgun (WGS) entry which is preliminary data.</text>
</comment>
<evidence type="ECO:0008006" key="3">
    <source>
        <dbReference type="Google" id="ProtNLM"/>
    </source>
</evidence>